<keyword evidence="2" id="KW-1185">Reference proteome</keyword>
<dbReference type="Proteomes" id="UP001171606">
    <property type="component" value="Unassembled WGS sequence"/>
</dbReference>
<evidence type="ECO:0000313" key="1">
    <source>
        <dbReference type="EMBL" id="MDN7935950.1"/>
    </source>
</evidence>
<reference evidence="1" key="1">
    <citation type="submission" date="2023-07" db="EMBL/GenBank/DDBJ databases">
        <title>A collection of bacterial strains from the Burkholderia cepacia Research Laboratory and Repository.</title>
        <authorList>
            <person name="Lipuma J."/>
            <person name="Spilker T."/>
            <person name="Caverly L."/>
        </authorList>
    </citation>
    <scope>NUCLEOTIDE SEQUENCE</scope>
    <source>
        <strain evidence="1">AU42020</strain>
    </source>
</reference>
<name>A0ABT8PLB5_9BURK</name>
<comment type="caution">
    <text evidence="1">The sequence shown here is derived from an EMBL/GenBank/DDBJ whole genome shotgun (WGS) entry which is preliminary data.</text>
</comment>
<protein>
    <submittedName>
        <fullName evidence="1">Uncharacterized protein</fullName>
    </submittedName>
</protein>
<sequence>MATTRFEARVETDVLAVIRRAAEIQGRTMSVNALRRAASSEIPAVALTVDAKDEGAAAFSMATSVFSPSRMTRWRCFCRWRRSSRRGRRITQRREPGFGRVFLMHIQCR</sequence>
<accession>A0ABT8PLB5</accession>
<dbReference type="EMBL" id="JAUJSQ010000019">
    <property type="protein sequence ID" value="MDN7935950.1"/>
    <property type="molecule type" value="Genomic_DNA"/>
</dbReference>
<organism evidence="1 2">
    <name type="scientific">Burkholderia metallica</name>
    <dbReference type="NCBI Taxonomy" id="488729"/>
    <lineage>
        <taxon>Bacteria</taxon>
        <taxon>Pseudomonadati</taxon>
        <taxon>Pseudomonadota</taxon>
        <taxon>Betaproteobacteria</taxon>
        <taxon>Burkholderiales</taxon>
        <taxon>Burkholderiaceae</taxon>
        <taxon>Burkholderia</taxon>
        <taxon>Burkholderia cepacia complex</taxon>
    </lineage>
</organism>
<proteinExistence type="predicted"/>
<evidence type="ECO:0000313" key="2">
    <source>
        <dbReference type="Proteomes" id="UP001171606"/>
    </source>
</evidence>
<gene>
    <name evidence="1" type="ORF">QZM52_32240</name>
</gene>